<evidence type="ECO:0000313" key="3">
    <source>
        <dbReference type="EMBL" id="ORY38151.1"/>
    </source>
</evidence>
<sequence length="235" mass="26562">MFPKYINYFQWFVRLSPVVFVLTVIVDAVVISMNLEGNTFSTVYMYLNVIDIVLTALSGWTAVIFDTTVFFAFVYYLRKISADADISLDKRLKIIAQFGAVTSLLGMVIFVFNVLGVLFPLHTIPHIILYHVAMLFLDIVVLLLVVMKHHLITEKEKQTSNIILSGSPDKSASKEEQESDSEMGLWRYLVSRIFGIRSSRKDSTIRTSTRKPESRVLSRTTTTSKFGSNNGVEAS</sequence>
<feature type="transmembrane region" description="Helical" evidence="2">
    <location>
        <begin position="127"/>
        <end position="147"/>
    </location>
</feature>
<keyword evidence="2" id="KW-1133">Transmembrane helix</keyword>
<feature type="compositionally biased region" description="Basic and acidic residues" evidence="1">
    <location>
        <begin position="201"/>
        <end position="216"/>
    </location>
</feature>
<feature type="transmembrane region" description="Helical" evidence="2">
    <location>
        <begin position="98"/>
        <end position="121"/>
    </location>
</feature>
<keyword evidence="2" id="KW-0812">Transmembrane</keyword>
<evidence type="ECO:0000313" key="4">
    <source>
        <dbReference type="Proteomes" id="UP000193642"/>
    </source>
</evidence>
<feature type="transmembrane region" description="Helical" evidence="2">
    <location>
        <begin position="52"/>
        <end position="77"/>
    </location>
</feature>
<accession>A0A1Y2BTS9</accession>
<gene>
    <name evidence="3" type="ORF">BCR33DRAFT_720860</name>
</gene>
<keyword evidence="2" id="KW-0472">Membrane</keyword>
<reference evidence="3 4" key="1">
    <citation type="submission" date="2016-07" db="EMBL/GenBank/DDBJ databases">
        <title>Pervasive Adenine N6-methylation of Active Genes in Fungi.</title>
        <authorList>
            <consortium name="DOE Joint Genome Institute"/>
            <person name="Mondo S.J."/>
            <person name="Dannebaum R.O."/>
            <person name="Kuo R.C."/>
            <person name="Labutti K."/>
            <person name="Haridas S."/>
            <person name="Kuo A."/>
            <person name="Salamov A."/>
            <person name="Ahrendt S.R."/>
            <person name="Lipzen A."/>
            <person name="Sullivan W."/>
            <person name="Andreopoulos W.B."/>
            <person name="Clum A."/>
            <person name="Lindquist E."/>
            <person name="Daum C."/>
            <person name="Ramamoorthy G.K."/>
            <person name="Gryganskyi A."/>
            <person name="Culley D."/>
            <person name="Magnuson J.K."/>
            <person name="James T.Y."/>
            <person name="O'Malley M.A."/>
            <person name="Stajich J.E."/>
            <person name="Spatafora J.W."/>
            <person name="Visel A."/>
            <person name="Grigoriev I.V."/>
        </authorList>
    </citation>
    <scope>NUCLEOTIDE SEQUENCE [LARGE SCALE GENOMIC DNA]</scope>
    <source>
        <strain evidence="3 4">JEL800</strain>
    </source>
</reference>
<feature type="compositionally biased region" description="Polar residues" evidence="1">
    <location>
        <begin position="217"/>
        <end position="235"/>
    </location>
</feature>
<name>A0A1Y2BTS9_9FUNG</name>
<keyword evidence="4" id="KW-1185">Reference proteome</keyword>
<protein>
    <submittedName>
        <fullName evidence="3">Uncharacterized protein</fullName>
    </submittedName>
</protein>
<feature type="transmembrane region" description="Helical" evidence="2">
    <location>
        <begin position="12"/>
        <end position="32"/>
    </location>
</feature>
<dbReference type="AlphaFoldDB" id="A0A1Y2BTS9"/>
<proteinExistence type="predicted"/>
<evidence type="ECO:0000256" key="2">
    <source>
        <dbReference type="SAM" id="Phobius"/>
    </source>
</evidence>
<feature type="region of interest" description="Disordered" evidence="1">
    <location>
        <begin position="201"/>
        <end position="235"/>
    </location>
</feature>
<dbReference type="EMBL" id="MCGO01000045">
    <property type="protein sequence ID" value="ORY38151.1"/>
    <property type="molecule type" value="Genomic_DNA"/>
</dbReference>
<evidence type="ECO:0000256" key="1">
    <source>
        <dbReference type="SAM" id="MobiDB-lite"/>
    </source>
</evidence>
<dbReference type="OrthoDB" id="10449201at2759"/>
<comment type="caution">
    <text evidence="3">The sequence shown here is derived from an EMBL/GenBank/DDBJ whole genome shotgun (WGS) entry which is preliminary data.</text>
</comment>
<dbReference type="Proteomes" id="UP000193642">
    <property type="component" value="Unassembled WGS sequence"/>
</dbReference>
<organism evidence="3 4">
    <name type="scientific">Rhizoclosmatium globosum</name>
    <dbReference type="NCBI Taxonomy" id="329046"/>
    <lineage>
        <taxon>Eukaryota</taxon>
        <taxon>Fungi</taxon>
        <taxon>Fungi incertae sedis</taxon>
        <taxon>Chytridiomycota</taxon>
        <taxon>Chytridiomycota incertae sedis</taxon>
        <taxon>Chytridiomycetes</taxon>
        <taxon>Chytridiales</taxon>
        <taxon>Chytriomycetaceae</taxon>
        <taxon>Rhizoclosmatium</taxon>
    </lineage>
</organism>